<dbReference type="GO" id="GO:0008654">
    <property type="term" value="P:phospholipid biosynthetic process"/>
    <property type="evidence" value="ECO:0007669"/>
    <property type="project" value="UniProtKB-UniRule"/>
</dbReference>
<dbReference type="EMBL" id="JABAEW010000010">
    <property type="protein sequence ID" value="NMD86319.1"/>
    <property type="molecule type" value="Genomic_DNA"/>
</dbReference>
<keyword evidence="2 10" id="KW-0444">Lipid biosynthesis</keyword>
<comment type="caution">
    <text evidence="12">The sequence shown here is derived from an EMBL/GenBank/DDBJ whole genome shotgun (WGS) entry which is preliminary data.</text>
</comment>
<dbReference type="GO" id="GO:0005886">
    <property type="term" value="C:plasma membrane"/>
    <property type="evidence" value="ECO:0007669"/>
    <property type="project" value="UniProtKB-SubCell"/>
</dbReference>
<name>A0A2U1AT35_9BACT</name>
<organism evidence="12 13">
    <name type="scientific">Victivallis vadensis</name>
    <dbReference type="NCBI Taxonomy" id="172901"/>
    <lineage>
        <taxon>Bacteria</taxon>
        <taxon>Pseudomonadati</taxon>
        <taxon>Lentisphaerota</taxon>
        <taxon>Lentisphaeria</taxon>
        <taxon>Victivallales</taxon>
        <taxon>Victivallaceae</taxon>
        <taxon>Victivallis</taxon>
    </lineage>
</organism>
<dbReference type="RefSeq" id="WP_116884670.1">
    <property type="nucleotide sequence ID" value="NZ_CABMMC010000190.1"/>
</dbReference>
<keyword evidence="9 10" id="KW-1208">Phospholipid metabolism</keyword>
<comment type="function">
    <text evidence="10">Catalyzes the transfer of an acyl group from acyl-phosphate (acyl-PO(4)) to glycerol-3-phosphate (G3P) to form lysophosphatidic acid (LPA). This enzyme utilizes acyl-phosphate as fatty acyl donor, but not acyl-CoA or acyl-ACP.</text>
</comment>
<evidence type="ECO:0000256" key="1">
    <source>
        <dbReference type="ARBA" id="ARBA00022475"/>
    </source>
</evidence>
<sequence>MRAEFILLPVAAYLIGAIPFGFLIGKLNGVDIRKVGSGNIGATNVTRSVGKTAGKICFGCDFLKGLLPVLLTGLFLPQYPWLTLAVGLATLLGHIFPVYLKFKGGKGVATAAGVAMAMAPWPLLIGLAVWAGTFLATRYVSLASIVAAAVVPVLAVIFRLCGVGNPVSTSWITIGFLTLIALLAILRHIGNIARLLNGTENRFEKKKAQSEEK</sequence>
<evidence type="ECO:0000256" key="10">
    <source>
        <dbReference type="HAMAP-Rule" id="MF_01043"/>
    </source>
</evidence>
<comment type="subunit">
    <text evidence="10">Probably interacts with PlsX.</text>
</comment>
<feature type="transmembrane region" description="Helical" evidence="10">
    <location>
        <begin position="112"/>
        <end position="133"/>
    </location>
</feature>
<feature type="transmembrane region" description="Helical" evidence="10">
    <location>
        <begin position="139"/>
        <end position="158"/>
    </location>
</feature>
<evidence type="ECO:0000256" key="7">
    <source>
        <dbReference type="ARBA" id="ARBA00023136"/>
    </source>
</evidence>
<evidence type="ECO:0000256" key="6">
    <source>
        <dbReference type="ARBA" id="ARBA00023098"/>
    </source>
</evidence>
<evidence type="ECO:0000313" key="14">
    <source>
        <dbReference type="Proteomes" id="UP000576225"/>
    </source>
</evidence>
<reference evidence="11 14" key="2">
    <citation type="submission" date="2020-04" db="EMBL/GenBank/DDBJ databases">
        <authorList>
            <person name="Hitch T.C.A."/>
            <person name="Wylensek D."/>
            <person name="Clavel T."/>
        </authorList>
    </citation>
    <scope>NUCLEOTIDE SEQUENCE [LARGE SCALE GENOMIC DNA]</scope>
    <source>
        <strain evidence="11 14">COR2-253-APC-1A</strain>
    </source>
</reference>
<dbReference type="OrthoDB" id="9777124at2"/>
<feature type="transmembrane region" description="Helical" evidence="10">
    <location>
        <begin position="81"/>
        <end position="100"/>
    </location>
</feature>
<keyword evidence="1 10" id="KW-1003">Cell membrane</keyword>
<evidence type="ECO:0000256" key="3">
    <source>
        <dbReference type="ARBA" id="ARBA00022679"/>
    </source>
</evidence>
<dbReference type="AlphaFoldDB" id="A0A2U1AT35"/>
<dbReference type="InterPro" id="IPR003811">
    <property type="entry name" value="G3P_acylTferase_PlsY"/>
</dbReference>
<accession>A0A2U1AT35</accession>
<dbReference type="NCBIfam" id="TIGR00023">
    <property type="entry name" value="glycerol-3-phosphate 1-O-acyltransferase PlsY"/>
    <property type="match status" value="1"/>
</dbReference>
<keyword evidence="6 10" id="KW-0443">Lipid metabolism</keyword>
<keyword evidence="7 10" id="KW-0472">Membrane</keyword>
<evidence type="ECO:0000313" key="12">
    <source>
        <dbReference type="EMBL" id="PVY39586.1"/>
    </source>
</evidence>
<keyword evidence="8 10" id="KW-0594">Phospholipid biosynthesis</keyword>
<keyword evidence="13" id="KW-1185">Reference proteome</keyword>
<evidence type="ECO:0000256" key="5">
    <source>
        <dbReference type="ARBA" id="ARBA00022989"/>
    </source>
</evidence>
<dbReference type="GO" id="GO:0043772">
    <property type="term" value="F:acyl-phosphate glycerol-3-phosphate acyltransferase activity"/>
    <property type="evidence" value="ECO:0007669"/>
    <property type="project" value="UniProtKB-UniRule"/>
</dbReference>
<evidence type="ECO:0000256" key="2">
    <source>
        <dbReference type="ARBA" id="ARBA00022516"/>
    </source>
</evidence>
<dbReference type="GeneID" id="78295963"/>
<dbReference type="EC" id="2.3.1.275" evidence="10"/>
<reference evidence="12 13" key="1">
    <citation type="submission" date="2018-04" db="EMBL/GenBank/DDBJ databases">
        <title>Genomic Encyclopedia of Type Strains, Phase IV (KMG-IV): sequencing the most valuable type-strain genomes for metagenomic binning, comparative biology and taxonomic classification.</title>
        <authorList>
            <person name="Goeker M."/>
        </authorList>
    </citation>
    <scope>NUCLEOTIDE SEQUENCE [LARGE SCALE GENOMIC DNA]</scope>
    <source>
        <strain evidence="12 13">DSM 14823</strain>
    </source>
</reference>
<evidence type="ECO:0000256" key="9">
    <source>
        <dbReference type="ARBA" id="ARBA00023264"/>
    </source>
</evidence>
<dbReference type="SMART" id="SM01207">
    <property type="entry name" value="G3P_acyltransf"/>
    <property type="match status" value="1"/>
</dbReference>
<dbReference type="Proteomes" id="UP000245959">
    <property type="component" value="Unassembled WGS sequence"/>
</dbReference>
<comment type="pathway">
    <text evidence="10">Lipid metabolism; phospholipid metabolism.</text>
</comment>
<proteinExistence type="inferred from homology"/>
<gene>
    <name evidence="10 11" type="primary">plsY</name>
    <name evidence="12" type="ORF">C8D82_12063</name>
    <name evidence="11" type="ORF">HF882_06945</name>
</gene>
<evidence type="ECO:0000313" key="11">
    <source>
        <dbReference type="EMBL" id="NMD86319.1"/>
    </source>
</evidence>
<protein>
    <recommendedName>
        <fullName evidence="10">Glycerol-3-phosphate acyltransferase</fullName>
    </recommendedName>
    <alternativeName>
        <fullName evidence="10">Acyl-PO4 G3P acyltransferase</fullName>
    </alternativeName>
    <alternativeName>
        <fullName evidence="10">Acyl-phosphate--glycerol-3-phosphate acyltransferase</fullName>
    </alternativeName>
    <alternativeName>
        <fullName evidence="10">G3P acyltransferase</fullName>
        <shortName evidence="10">GPAT</shortName>
        <ecNumber evidence="10">2.3.1.275</ecNumber>
    </alternativeName>
    <alternativeName>
        <fullName evidence="10">Lysophosphatidic acid synthase</fullName>
        <shortName evidence="10">LPA synthase</shortName>
    </alternativeName>
</protein>
<dbReference type="Proteomes" id="UP000576225">
    <property type="component" value="Unassembled WGS sequence"/>
</dbReference>
<feature type="transmembrane region" description="Helical" evidence="10">
    <location>
        <begin position="170"/>
        <end position="189"/>
    </location>
</feature>
<evidence type="ECO:0000256" key="8">
    <source>
        <dbReference type="ARBA" id="ARBA00023209"/>
    </source>
</evidence>
<feature type="transmembrane region" description="Helical" evidence="10">
    <location>
        <begin position="6"/>
        <end position="24"/>
    </location>
</feature>
<keyword evidence="12" id="KW-0012">Acyltransferase</keyword>
<dbReference type="Pfam" id="PF02660">
    <property type="entry name" value="G3P_acyltransf"/>
    <property type="match status" value="1"/>
</dbReference>
<dbReference type="EMBL" id="QEKH01000020">
    <property type="protein sequence ID" value="PVY39586.1"/>
    <property type="molecule type" value="Genomic_DNA"/>
</dbReference>
<comment type="catalytic activity">
    <reaction evidence="10">
        <text>an acyl phosphate + sn-glycerol 3-phosphate = a 1-acyl-sn-glycero-3-phosphate + phosphate</text>
        <dbReference type="Rhea" id="RHEA:34075"/>
        <dbReference type="ChEBI" id="CHEBI:43474"/>
        <dbReference type="ChEBI" id="CHEBI:57597"/>
        <dbReference type="ChEBI" id="CHEBI:57970"/>
        <dbReference type="ChEBI" id="CHEBI:59918"/>
        <dbReference type="EC" id="2.3.1.275"/>
    </reaction>
</comment>
<dbReference type="PANTHER" id="PTHR30309">
    <property type="entry name" value="INNER MEMBRANE PROTEIN YGIH"/>
    <property type="match status" value="1"/>
</dbReference>
<evidence type="ECO:0000256" key="4">
    <source>
        <dbReference type="ARBA" id="ARBA00022692"/>
    </source>
</evidence>
<keyword evidence="3 10" id="KW-0808">Transferase</keyword>
<dbReference type="PANTHER" id="PTHR30309:SF0">
    <property type="entry name" value="GLYCEROL-3-PHOSPHATE ACYLTRANSFERASE-RELATED"/>
    <property type="match status" value="1"/>
</dbReference>
<evidence type="ECO:0000313" key="13">
    <source>
        <dbReference type="Proteomes" id="UP000245959"/>
    </source>
</evidence>
<keyword evidence="4 10" id="KW-0812">Transmembrane</keyword>
<dbReference type="HAMAP" id="MF_01043">
    <property type="entry name" value="PlsY"/>
    <property type="match status" value="1"/>
</dbReference>
<comment type="similarity">
    <text evidence="10">Belongs to the PlsY family.</text>
</comment>
<keyword evidence="5 10" id="KW-1133">Transmembrane helix</keyword>
<dbReference type="UniPathway" id="UPA00085"/>
<comment type="subcellular location">
    <subcellularLocation>
        <location evidence="10">Cell membrane</location>
        <topology evidence="10">Multi-pass membrane protein</topology>
    </subcellularLocation>
</comment>